<dbReference type="GO" id="GO:0005975">
    <property type="term" value="P:carbohydrate metabolic process"/>
    <property type="evidence" value="ECO:0007669"/>
    <property type="project" value="InterPro"/>
</dbReference>
<dbReference type="OrthoDB" id="76388at2759"/>
<dbReference type="SUPFAM" id="SSF51445">
    <property type="entry name" value="(Trans)glycosidases"/>
    <property type="match status" value="1"/>
</dbReference>
<dbReference type="AlphaFoldDB" id="A0A5N6L452"/>
<dbReference type="PANTHER" id="PTHR11177">
    <property type="entry name" value="CHITINASE"/>
    <property type="match status" value="1"/>
</dbReference>
<protein>
    <recommendedName>
        <fullName evidence="1">GH18 domain-containing protein</fullName>
    </recommendedName>
</protein>
<dbReference type="GO" id="GO:0006032">
    <property type="term" value="P:chitin catabolic process"/>
    <property type="evidence" value="ECO:0007669"/>
    <property type="project" value="TreeGrafter"/>
</dbReference>
<dbReference type="GO" id="GO:0004568">
    <property type="term" value="F:chitinase activity"/>
    <property type="evidence" value="ECO:0007669"/>
    <property type="project" value="TreeGrafter"/>
</dbReference>
<proteinExistence type="predicted"/>
<reference evidence="2 3" key="1">
    <citation type="submission" date="2019-06" db="EMBL/GenBank/DDBJ databases">
        <title>A chromosomal-level reference genome of Carpinus fangiana (Coryloideae, Betulaceae).</title>
        <authorList>
            <person name="Yang X."/>
            <person name="Wang Z."/>
            <person name="Zhang L."/>
            <person name="Hao G."/>
            <person name="Liu J."/>
            <person name="Yang Y."/>
        </authorList>
    </citation>
    <scope>NUCLEOTIDE SEQUENCE [LARGE SCALE GENOMIC DNA]</scope>
    <source>
        <strain evidence="2">Cfa_2016G</strain>
        <tissue evidence="2">Leaf</tissue>
    </source>
</reference>
<dbReference type="EMBL" id="VIBQ01000089">
    <property type="protein sequence ID" value="KAB8698123.1"/>
    <property type="molecule type" value="Genomic_DNA"/>
</dbReference>
<dbReference type="InterPro" id="IPR001223">
    <property type="entry name" value="Glyco_hydro18_cat"/>
</dbReference>
<evidence type="ECO:0000313" key="3">
    <source>
        <dbReference type="Proteomes" id="UP000327013"/>
    </source>
</evidence>
<dbReference type="Gene3D" id="3.10.50.10">
    <property type="match status" value="1"/>
</dbReference>
<evidence type="ECO:0000259" key="1">
    <source>
        <dbReference type="PROSITE" id="PS51910"/>
    </source>
</evidence>
<name>A0A5N6L452_9ROSI</name>
<feature type="domain" description="GH18" evidence="1">
    <location>
        <begin position="1"/>
        <end position="207"/>
    </location>
</feature>
<comment type="caution">
    <text evidence="2">The sequence shown here is derived from an EMBL/GenBank/DDBJ whole genome shotgun (WGS) entry which is preliminary data.</text>
</comment>
<dbReference type="InterPro" id="IPR017853">
    <property type="entry name" value="GH"/>
</dbReference>
<dbReference type="PANTHER" id="PTHR11177:SF228">
    <property type="entry name" value="CHITINASE"/>
    <property type="match status" value="1"/>
</dbReference>
<dbReference type="GO" id="GO:0008061">
    <property type="term" value="F:chitin binding"/>
    <property type="evidence" value="ECO:0007669"/>
    <property type="project" value="TreeGrafter"/>
</dbReference>
<gene>
    <name evidence="2" type="ORF">FH972_026373</name>
</gene>
<organism evidence="2 3">
    <name type="scientific">Carpinus fangiana</name>
    <dbReference type="NCBI Taxonomy" id="176857"/>
    <lineage>
        <taxon>Eukaryota</taxon>
        <taxon>Viridiplantae</taxon>
        <taxon>Streptophyta</taxon>
        <taxon>Embryophyta</taxon>
        <taxon>Tracheophyta</taxon>
        <taxon>Spermatophyta</taxon>
        <taxon>Magnoliopsida</taxon>
        <taxon>eudicotyledons</taxon>
        <taxon>Gunneridae</taxon>
        <taxon>Pentapetalae</taxon>
        <taxon>rosids</taxon>
        <taxon>fabids</taxon>
        <taxon>Fagales</taxon>
        <taxon>Betulaceae</taxon>
        <taxon>Carpinus</taxon>
    </lineage>
</organism>
<keyword evidence="3" id="KW-1185">Reference proteome</keyword>
<evidence type="ECO:0000313" key="2">
    <source>
        <dbReference type="EMBL" id="KAB8698123.1"/>
    </source>
</evidence>
<dbReference type="PROSITE" id="PS51910">
    <property type="entry name" value="GH18_2"/>
    <property type="match status" value="1"/>
</dbReference>
<accession>A0A5N6L452</accession>
<sequence>MLKLLHELRQALPSPTYWISVALPADKEWALKHLNIRSLGVCVDLINVMCFNLVSKEARVTGHASAVYQAALQCADYAQTPDCHACLQRLQEQGVPMHKVMLGISSLGQVFHGATGPGQRYEKISFIPYSQLPLPGAKISEDTKTGFAYCVDQEGARFVSYDNRLTVEVKAAFVRSNNLAGIVVKQACFDVRKDGLVEAAYRALHPKDINL</sequence>
<dbReference type="InterPro" id="IPR050314">
    <property type="entry name" value="Glycosyl_Hydrlase_18"/>
</dbReference>
<dbReference type="Gene3D" id="3.20.20.80">
    <property type="entry name" value="Glycosidases"/>
    <property type="match status" value="1"/>
</dbReference>
<dbReference type="InterPro" id="IPR029070">
    <property type="entry name" value="Chitinase_insertion_sf"/>
</dbReference>
<dbReference type="Pfam" id="PF00704">
    <property type="entry name" value="Glyco_hydro_18"/>
    <property type="match status" value="1"/>
</dbReference>
<dbReference type="GO" id="GO:0005576">
    <property type="term" value="C:extracellular region"/>
    <property type="evidence" value="ECO:0007669"/>
    <property type="project" value="TreeGrafter"/>
</dbReference>
<dbReference type="Proteomes" id="UP000327013">
    <property type="component" value="Unassembled WGS sequence"/>
</dbReference>